<evidence type="ECO:0008006" key="4">
    <source>
        <dbReference type="Google" id="ProtNLM"/>
    </source>
</evidence>
<evidence type="ECO:0000313" key="3">
    <source>
        <dbReference type="Proteomes" id="UP000247233"/>
    </source>
</evidence>
<comment type="caution">
    <text evidence="2">The sequence shown here is derived from an EMBL/GenBank/DDBJ whole genome shotgun (WGS) entry which is preliminary data.</text>
</comment>
<proteinExistence type="predicted"/>
<dbReference type="OrthoDB" id="5382953at2759"/>
<dbReference type="VEuPathDB" id="FungiDB:BO70DRAFT_370525"/>
<feature type="compositionally biased region" description="Polar residues" evidence="1">
    <location>
        <begin position="455"/>
        <end position="481"/>
    </location>
</feature>
<feature type="compositionally biased region" description="Acidic residues" evidence="1">
    <location>
        <begin position="362"/>
        <end position="374"/>
    </location>
</feature>
<keyword evidence="3" id="KW-1185">Reference proteome</keyword>
<feature type="compositionally biased region" description="Basic residues" evidence="1">
    <location>
        <begin position="379"/>
        <end position="389"/>
    </location>
</feature>
<feature type="compositionally biased region" description="Basic and acidic residues" evidence="1">
    <location>
        <begin position="483"/>
        <end position="499"/>
    </location>
</feature>
<feature type="region of interest" description="Disordered" evidence="1">
    <location>
        <begin position="221"/>
        <end position="251"/>
    </location>
</feature>
<sequence length="591" mass="66127">MTSREDNVLAARDPSLADENDWEEFSLSEVRVLLPGKSRYANLLTASPETPVQVTGCLDEVEDEQERLVLDPDYLTKRIVLENVTHFAYGQHNDGEVGFWVAGRAGWFAISPAKGYKPMFNDVVEAIDLLYFLADRHQSKRRKRGWNPSVEYLCDEYVSHTHGICEDADDSAEVFYKHHHFLLSRMLKGEENVQWTNTSIFEHLCEKFPEDYEQIKAQYEGVKEVESEDEESEDDEMKEEKTHEPDSTGLSKGQADSIYAVILDLKEAGYLAKRQLNLDLLLTTLVSRFEIDGPEYAHDLVSSRADAILSLMDDAKTYNFDWSRKVIYRELKAASRKNRVQEITLTPLRPRPAENNVSSGEGEGDGDGDQSEPDDAPKPRRRRVRKSVLRPKSSVASKRTGKRTRSAAAAADPDDAYASDPNPDAMDDLETPSKVRGHDLVRDPLSTRAKRRTRSILSDSGSNYQKAPLQETLQSRNTSVSAADREPTADPSEMDHPPDADDSLSDTWTCQVRGCGKVIHKSHSKRGKDMIEDHSLAHADDAKAKMDLVFAEQRLNVGLPVDNLLNRIRELGAGAAIGELAEGVAVNGLSV</sequence>
<name>A0A317WFA8_9EURO</name>
<evidence type="ECO:0000313" key="2">
    <source>
        <dbReference type="EMBL" id="PWY84979.1"/>
    </source>
</evidence>
<feature type="compositionally biased region" description="Basic and acidic residues" evidence="1">
    <location>
        <begin position="431"/>
        <end position="442"/>
    </location>
</feature>
<feature type="region of interest" description="Disordered" evidence="1">
    <location>
        <begin position="342"/>
        <end position="505"/>
    </location>
</feature>
<accession>A0A317WFA8</accession>
<gene>
    <name evidence="2" type="ORF">BO70DRAFT_370525</name>
</gene>
<protein>
    <recommendedName>
        <fullName evidence="4">DNA (cytosine-5)-methyltransferase 1 replication foci domain-containing protein</fullName>
    </recommendedName>
</protein>
<dbReference type="AlphaFoldDB" id="A0A317WFA8"/>
<feature type="compositionally biased region" description="Acidic residues" evidence="1">
    <location>
        <begin position="226"/>
        <end position="237"/>
    </location>
</feature>
<dbReference type="STRING" id="1448321.A0A317WFA8"/>
<dbReference type="Proteomes" id="UP000247233">
    <property type="component" value="Unassembled WGS sequence"/>
</dbReference>
<dbReference type="EMBL" id="MSFL01000009">
    <property type="protein sequence ID" value="PWY84979.1"/>
    <property type="molecule type" value="Genomic_DNA"/>
</dbReference>
<dbReference type="RefSeq" id="XP_025400321.1">
    <property type="nucleotide sequence ID" value="XM_025544743.1"/>
</dbReference>
<evidence type="ECO:0000256" key="1">
    <source>
        <dbReference type="SAM" id="MobiDB-lite"/>
    </source>
</evidence>
<organism evidence="2 3">
    <name type="scientific">Aspergillus heteromorphus CBS 117.55</name>
    <dbReference type="NCBI Taxonomy" id="1448321"/>
    <lineage>
        <taxon>Eukaryota</taxon>
        <taxon>Fungi</taxon>
        <taxon>Dikarya</taxon>
        <taxon>Ascomycota</taxon>
        <taxon>Pezizomycotina</taxon>
        <taxon>Eurotiomycetes</taxon>
        <taxon>Eurotiomycetidae</taxon>
        <taxon>Eurotiales</taxon>
        <taxon>Aspergillaceae</taxon>
        <taxon>Aspergillus</taxon>
        <taxon>Aspergillus subgen. Circumdati</taxon>
    </lineage>
</organism>
<reference evidence="2 3" key="1">
    <citation type="submission" date="2016-12" db="EMBL/GenBank/DDBJ databases">
        <title>The genomes of Aspergillus section Nigri reveals drivers in fungal speciation.</title>
        <authorList>
            <consortium name="DOE Joint Genome Institute"/>
            <person name="Vesth T.C."/>
            <person name="Nybo J."/>
            <person name="Theobald S."/>
            <person name="Brandl J."/>
            <person name="Frisvad J.C."/>
            <person name="Nielsen K.F."/>
            <person name="Lyhne E.K."/>
            <person name="Kogle M.E."/>
            <person name="Kuo A."/>
            <person name="Riley R."/>
            <person name="Clum A."/>
            <person name="Nolan M."/>
            <person name="Lipzen A."/>
            <person name="Salamov A."/>
            <person name="Henrissat B."/>
            <person name="Wiebenga A."/>
            <person name="De Vries R.P."/>
            <person name="Grigoriev I.V."/>
            <person name="Mortensen U.H."/>
            <person name="Andersen M.R."/>
            <person name="Baker S.E."/>
        </authorList>
    </citation>
    <scope>NUCLEOTIDE SEQUENCE [LARGE SCALE GENOMIC DNA]</scope>
    <source>
        <strain evidence="2 3">CBS 117.55</strain>
    </source>
</reference>
<dbReference type="GeneID" id="37066980"/>